<accession>N9V6F8</accession>
<protein>
    <submittedName>
        <fullName evidence="1">Uncharacterized protein</fullName>
    </submittedName>
</protein>
<comment type="caution">
    <text evidence="1">The sequence shown here is derived from an EMBL/GenBank/DDBJ whole genome shotgun (WGS) entry which is preliminary data.</text>
</comment>
<dbReference type="Proteomes" id="UP000023775">
    <property type="component" value="Unassembled WGS sequence"/>
</dbReference>
<organism evidence="1 2">
    <name type="scientific">Aeromonas diversa CDC 2478-85</name>
    <dbReference type="NCBI Taxonomy" id="1268237"/>
    <lineage>
        <taxon>Bacteria</taxon>
        <taxon>Pseudomonadati</taxon>
        <taxon>Pseudomonadota</taxon>
        <taxon>Gammaproteobacteria</taxon>
        <taxon>Aeromonadales</taxon>
        <taxon>Aeromonadaceae</taxon>
        <taxon>Aeromonas</taxon>
    </lineage>
</organism>
<name>N9V6F8_9GAMM</name>
<sequence length="228" mass="24392">MALLLAALPLRAEVMVRDMFDAPGAAQTLRELYPDLGVSHLGSQLVVSGTPARLAEVKSTLDALDRPPAMLNVEWRLVGEASDQGWQLGLDQGNLTLNAGRRSATTSGHWQVSGLSGKPVRLTLGTTRPVVLYGWRGERWVQLAEEREGIAAVPTLVGERVSVAIGASNKTPGGASRQQLSSEVSGRLGEWIELGAITQAEIASQLGTTLGQGSEALRQRLQVRVTRR</sequence>
<dbReference type="eggNOG" id="COG4796">
    <property type="taxonomic scope" value="Bacteria"/>
</dbReference>
<dbReference type="AlphaFoldDB" id="N9V6F8"/>
<evidence type="ECO:0000313" key="2">
    <source>
        <dbReference type="Proteomes" id="UP000023775"/>
    </source>
</evidence>
<evidence type="ECO:0000313" key="1">
    <source>
        <dbReference type="EMBL" id="ENY70877.1"/>
    </source>
</evidence>
<dbReference type="PATRIC" id="fig|1268237.3.peg.3145"/>
<reference evidence="1 2" key="1">
    <citation type="journal article" date="2013" name="Genome Announc.">
        <title>Draft Genome Sequence of the Aeromonas diversa Type Strain.</title>
        <authorList>
            <person name="Farfan M."/>
            <person name="Spataro N."/>
            <person name="Sanglas A."/>
            <person name="Albarral V."/>
            <person name="Loren J.G."/>
            <person name="Bosch E."/>
            <person name="Fuste M.C."/>
        </authorList>
    </citation>
    <scope>NUCLEOTIDE SEQUENCE [LARGE SCALE GENOMIC DNA]</scope>
    <source>
        <strain evidence="1 2">2478-85</strain>
    </source>
</reference>
<dbReference type="EMBL" id="APVG01000051">
    <property type="protein sequence ID" value="ENY70877.1"/>
    <property type="molecule type" value="Genomic_DNA"/>
</dbReference>
<proteinExistence type="predicted"/>
<gene>
    <name evidence="1" type="ORF">G114_15983</name>
</gene>
<keyword evidence="2" id="KW-1185">Reference proteome</keyword>